<accession>C0EDT4</accession>
<dbReference type="Proteomes" id="UP000003340">
    <property type="component" value="Unassembled WGS sequence"/>
</dbReference>
<dbReference type="STRING" id="537013.CLOSTMETH_02013"/>
<comment type="caution">
    <text evidence="1">The sequence shown here is derived from an EMBL/GenBank/DDBJ whole genome shotgun (WGS) entry which is preliminary data.</text>
</comment>
<dbReference type="HOGENOM" id="CLU_154657_0_0_9"/>
<sequence length="99" mass="11325">MNKDYGFNNTPADYETLSGEEKEQCGLWIHSRLAAVNCRPCNRLNSYGLKHHMERETGLYVTNGQFKGAMEKAGYEAFDTQDINWTYKVKLIGKGLYGH</sequence>
<keyword evidence="2" id="KW-1185">Reference proteome</keyword>
<name>C0EDT4_9FIRM</name>
<reference evidence="1 2" key="1">
    <citation type="submission" date="2009-01" db="EMBL/GenBank/DDBJ databases">
        <authorList>
            <person name="Fulton L."/>
            <person name="Clifton S."/>
            <person name="Fulton B."/>
            <person name="Xu J."/>
            <person name="Minx P."/>
            <person name="Pepin K.H."/>
            <person name="Johnson M."/>
            <person name="Bhonagiri V."/>
            <person name="Nash W.E."/>
            <person name="Mardis E.R."/>
            <person name="Wilson R.K."/>
        </authorList>
    </citation>
    <scope>NUCLEOTIDE SEQUENCE [LARGE SCALE GENOMIC DNA]</scope>
    <source>
        <strain evidence="1 2">DSM 5476</strain>
    </source>
</reference>
<proteinExistence type="predicted"/>
<organism evidence="1 2">
    <name type="scientific">[Clostridium] methylpentosum DSM 5476</name>
    <dbReference type="NCBI Taxonomy" id="537013"/>
    <lineage>
        <taxon>Bacteria</taxon>
        <taxon>Bacillati</taxon>
        <taxon>Bacillota</taxon>
        <taxon>Clostridia</taxon>
        <taxon>Eubacteriales</taxon>
        <taxon>Oscillospiraceae</taxon>
        <taxon>Oscillospiraceae incertae sedis</taxon>
    </lineage>
</organism>
<dbReference type="AlphaFoldDB" id="C0EDT4"/>
<gene>
    <name evidence="1" type="ORF">CLOSTMETH_02013</name>
</gene>
<dbReference type="EMBL" id="ACEC01000066">
    <property type="protein sequence ID" value="EEG30282.1"/>
    <property type="molecule type" value="Genomic_DNA"/>
</dbReference>
<evidence type="ECO:0000313" key="2">
    <source>
        <dbReference type="Proteomes" id="UP000003340"/>
    </source>
</evidence>
<reference evidence="1 2" key="2">
    <citation type="submission" date="2009-02" db="EMBL/GenBank/DDBJ databases">
        <title>Draft genome sequence of Clostridium methylpentosum (DSM 5476).</title>
        <authorList>
            <person name="Sudarsanam P."/>
            <person name="Ley R."/>
            <person name="Guruge J."/>
            <person name="Turnbaugh P.J."/>
            <person name="Mahowald M."/>
            <person name="Liep D."/>
            <person name="Gordon J."/>
        </authorList>
    </citation>
    <scope>NUCLEOTIDE SEQUENCE [LARGE SCALE GENOMIC DNA]</scope>
    <source>
        <strain evidence="1 2">DSM 5476</strain>
    </source>
</reference>
<evidence type="ECO:0000313" key="1">
    <source>
        <dbReference type="EMBL" id="EEG30282.1"/>
    </source>
</evidence>
<dbReference type="eggNOG" id="ENOG502ZARZ">
    <property type="taxonomic scope" value="Bacteria"/>
</dbReference>
<protein>
    <submittedName>
        <fullName evidence="1">Uncharacterized protein</fullName>
    </submittedName>
</protein>